<dbReference type="AlphaFoldDB" id="A0A5E4M9Z9"/>
<gene>
    <name evidence="2" type="ORF">CINCED_3A001598</name>
</gene>
<sequence length="74" mass="8545">MNNFNDSKAIYLVQQPVIGFDMGGTLTDVSHYDGLFEHIFETLNISGVTIQALQIWFICSWTRECWSPFRTNLL</sequence>
<dbReference type="GO" id="GO:0016787">
    <property type="term" value="F:hydrolase activity"/>
    <property type="evidence" value="ECO:0007669"/>
    <property type="project" value="InterPro"/>
</dbReference>
<dbReference type="Proteomes" id="UP000325440">
    <property type="component" value="Unassembled WGS sequence"/>
</dbReference>
<dbReference type="OrthoDB" id="3643at2759"/>
<evidence type="ECO:0000313" key="2">
    <source>
        <dbReference type="EMBL" id="VVC26664.1"/>
    </source>
</evidence>
<protein>
    <submittedName>
        <fullName evidence="2">Hydantoinase/oxoprolinase</fullName>
    </submittedName>
</protein>
<feature type="domain" description="Hydantoinase A/oxoprolinase" evidence="1">
    <location>
        <begin position="14"/>
        <end position="52"/>
    </location>
</feature>
<evidence type="ECO:0000259" key="1">
    <source>
        <dbReference type="Pfam" id="PF01968"/>
    </source>
</evidence>
<proteinExistence type="predicted"/>
<organism evidence="2 3">
    <name type="scientific">Cinara cedri</name>
    <dbReference type="NCBI Taxonomy" id="506608"/>
    <lineage>
        <taxon>Eukaryota</taxon>
        <taxon>Metazoa</taxon>
        <taxon>Ecdysozoa</taxon>
        <taxon>Arthropoda</taxon>
        <taxon>Hexapoda</taxon>
        <taxon>Insecta</taxon>
        <taxon>Pterygota</taxon>
        <taxon>Neoptera</taxon>
        <taxon>Paraneoptera</taxon>
        <taxon>Hemiptera</taxon>
        <taxon>Sternorrhyncha</taxon>
        <taxon>Aphidomorpha</taxon>
        <taxon>Aphidoidea</taxon>
        <taxon>Aphididae</taxon>
        <taxon>Lachninae</taxon>
        <taxon>Cinara</taxon>
    </lineage>
</organism>
<keyword evidence="3" id="KW-1185">Reference proteome</keyword>
<name>A0A5E4M9Z9_9HEMI</name>
<reference evidence="2 3" key="1">
    <citation type="submission" date="2019-08" db="EMBL/GenBank/DDBJ databases">
        <authorList>
            <person name="Alioto T."/>
            <person name="Alioto T."/>
            <person name="Gomez Garrido J."/>
        </authorList>
    </citation>
    <scope>NUCLEOTIDE SEQUENCE [LARGE SCALE GENOMIC DNA]</scope>
</reference>
<dbReference type="InterPro" id="IPR002821">
    <property type="entry name" value="Hydantoinase_A"/>
</dbReference>
<dbReference type="EMBL" id="CABPRJ010000041">
    <property type="protein sequence ID" value="VVC26664.1"/>
    <property type="molecule type" value="Genomic_DNA"/>
</dbReference>
<accession>A0A5E4M9Z9</accession>
<evidence type="ECO:0000313" key="3">
    <source>
        <dbReference type="Proteomes" id="UP000325440"/>
    </source>
</evidence>
<dbReference type="Pfam" id="PF01968">
    <property type="entry name" value="Hydantoinase_A"/>
    <property type="match status" value="1"/>
</dbReference>